<name>A0ABM1V6D7_SOLPN</name>
<dbReference type="Proteomes" id="UP000694930">
    <property type="component" value="Chromosome 3"/>
</dbReference>
<evidence type="ECO:0000313" key="1">
    <source>
        <dbReference type="Proteomes" id="UP000694930"/>
    </source>
</evidence>
<proteinExistence type="predicted"/>
<reference evidence="2" key="2">
    <citation type="submission" date="2025-08" db="UniProtKB">
        <authorList>
            <consortium name="RefSeq"/>
        </authorList>
    </citation>
    <scope>IDENTIFICATION</scope>
</reference>
<dbReference type="RefSeq" id="XP_027771305.1">
    <property type="nucleotide sequence ID" value="XM_027915504.1"/>
</dbReference>
<gene>
    <name evidence="2" type="primary">LOC114076460</name>
</gene>
<evidence type="ECO:0000313" key="2">
    <source>
        <dbReference type="RefSeq" id="XP_027771305.1"/>
    </source>
</evidence>
<organism evidence="1 2">
    <name type="scientific">Solanum pennellii</name>
    <name type="common">Tomato</name>
    <name type="synonym">Lycopersicon pennellii</name>
    <dbReference type="NCBI Taxonomy" id="28526"/>
    <lineage>
        <taxon>Eukaryota</taxon>
        <taxon>Viridiplantae</taxon>
        <taxon>Streptophyta</taxon>
        <taxon>Embryophyta</taxon>
        <taxon>Tracheophyta</taxon>
        <taxon>Spermatophyta</taxon>
        <taxon>Magnoliopsida</taxon>
        <taxon>eudicotyledons</taxon>
        <taxon>Gunneridae</taxon>
        <taxon>Pentapetalae</taxon>
        <taxon>asterids</taxon>
        <taxon>lamiids</taxon>
        <taxon>Solanales</taxon>
        <taxon>Solanaceae</taxon>
        <taxon>Solanoideae</taxon>
        <taxon>Solaneae</taxon>
        <taxon>Solanum</taxon>
        <taxon>Solanum subgen. Lycopersicon</taxon>
    </lineage>
</organism>
<dbReference type="GeneID" id="114076460"/>
<protein>
    <submittedName>
        <fullName evidence="2">Uncharacterized protein LOC114076460</fullName>
    </submittedName>
</protein>
<accession>A0ABM1V6D7</accession>
<reference evidence="1" key="1">
    <citation type="journal article" date="2014" name="Nat. Genet.">
        <title>The genome of the stress-tolerant wild tomato species Solanum pennellii.</title>
        <authorList>
            <person name="Bolger A."/>
            <person name="Scossa F."/>
            <person name="Bolger M.E."/>
            <person name="Lanz C."/>
            <person name="Maumus F."/>
            <person name="Tohge T."/>
            <person name="Quesneville H."/>
            <person name="Alseekh S."/>
            <person name="Sorensen I."/>
            <person name="Lichtenstein G."/>
            <person name="Fich E.A."/>
            <person name="Conte M."/>
            <person name="Keller H."/>
            <person name="Schneeberger K."/>
            <person name="Schwacke R."/>
            <person name="Ofner I."/>
            <person name="Vrebalov J."/>
            <person name="Xu Y."/>
            <person name="Osorio S."/>
            <person name="Aflitos S.A."/>
            <person name="Schijlen E."/>
            <person name="Jimenez-Gomez J.M."/>
            <person name="Ryngajllo M."/>
            <person name="Kimura S."/>
            <person name="Kumar R."/>
            <person name="Koenig D."/>
            <person name="Headland L.R."/>
            <person name="Maloof J.N."/>
            <person name="Sinha N."/>
            <person name="van Ham R.C."/>
            <person name="Lankhorst R.K."/>
            <person name="Mao L."/>
            <person name="Vogel A."/>
            <person name="Arsova B."/>
            <person name="Panstruga R."/>
            <person name="Fei Z."/>
            <person name="Rose J.K."/>
            <person name="Zamir D."/>
            <person name="Carrari F."/>
            <person name="Giovannoni J.J."/>
            <person name="Weigel D."/>
            <person name="Usadel B."/>
            <person name="Fernie A.R."/>
        </authorList>
    </citation>
    <scope>NUCLEOTIDE SEQUENCE [LARGE SCALE GENOMIC DNA]</scope>
    <source>
        <strain evidence="1">cv. LA0716</strain>
    </source>
</reference>
<keyword evidence="1" id="KW-1185">Reference proteome</keyword>
<sequence>MTEIIALDPILNATTTPDVQSRHNNPVKYESSSYIRLSESERSSKRVPVFFPIKHPFASHNDFDVPADMIDQFNQWVMKDVSNRRDRKAAYTKVKNTFHPQMDFGVVKIAE</sequence>